<protein>
    <submittedName>
        <fullName evidence="1">Uncharacterized protein</fullName>
    </submittedName>
</protein>
<proteinExistence type="predicted"/>
<reference evidence="1 2" key="1">
    <citation type="submission" date="2019-05" db="EMBL/GenBank/DDBJ databases">
        <title>Another draft genome of Portunus trituberculatus and its Hox gene families provides insights of decapod evolution.</title>
        <authorList>
            <person name="Jeong J.-H."/>
            <person name="Song I."/>
            <person name="Kim S."/>
            <person name="Choi T."/>
            <person name="Kim D."/>
            <person name="Ryu S."/>
            <person name="Kim W."/>
        </authorList>
    </citation>
    <scope>NUCLEOTIDE SEQUENCE [LARGE SCALE GENOMIC DNA]</scope>
    <source>
        <tissue evidence="1">Muscle</tissue>
    </source>
</reference>
<gene>
    <name evidence="1" type="ORF">E2C01_038701</name>
</gene>
<sequence length="134" mass="14755">METVYQAWWAEETQVRGALEELEEDAAIAPLETYSDSDHLYITTRPPGKLELSVHEPLPEGKENATTTSLLSILPDDVITRGLGEGPFQLVRDREEVVGLRAVVAAWMERPADVQPVGLSSQLMDRNGQARGGL</sequence>
<accession>A0A5B7FJ84</accession>
<dbReference type="Proteomes" id="UP000324222">
    <property type="component" value="Unassembled WGS sequence"/>
</dbReference>
<name>A0A5B7FJ84_PORTR</name>
<organism evidence="1 2">
    <name type="scientific">Portunus trituberculatus</name>
    <name type="common">Swimming crab</name>
    <name type="synonym">Neptunus trituberculatus</name>
    <dbReference type="NCBI Taxonomy" id="210409"/>
    <lineage>
        <taxon>Eukaryota</taxon>
        <taxon>Metazoa</taxon>
        <taxon>Ecdysozoa</taxon>
        <taxon>Arthropoda</taxon>
        <taxon>Crustacea</taxon>
        <taxon>Multicrustacea</taxon>
        <taxon>Malacostraca</taxon>
        <taxon>Eumalacostraca</taxon>
        <taxon>Eucarida</taxon>
        <taxon>Decapoda</taxon>
        <taxon>Pleocyemata</taxon>
        <taxon>Brachyura</taxon>
        <taxon>Eubrachyura</taxon>
        <taxon>Portunoidea</taxon>
        <taxon>Portunidae</taxon>
        <taxon>Portuninae</taxon>
        <taxon>Portunus</taxon>
    </lineage>
</organism>
<keyword evidence="2" id="KW-1185">Reference proteome</keyword>
<dbReference type="EMBL" id="VSRR010006533">
    <property type="protein sequence ID" value="MPC45018.1"/>
    <property type="molecule type" value="Genomic_DNA"/>
</dbReference>
<comment type="caution">
    <text evidence="1">The sequence shown here is derived from an EMBL/GenBank/DDBJ whole genome shotgun (WGS) entry which is preliminary data.</text>
</comment>
<evidence type="ECO:0000313" key="1">
    <source>
        <dbReference type="EMBL" id="MPC45018.1"/>
    </source>
</evidence>
<evidence type="ECO:0000313" key="2">
    <source>
        <dbReference type="Proteomes" id="UP000324222"/>
    </source>
</evidence>
<dbReference type="AlphaFoldDB" id="A0A5B7FJ84"/>